<feature type="compositionally biased region" description="Low complexity" evidence="1">
    <location>
        <begin position="10"/>
        <end position="29"/>
    </location>
</feature>
<evidence type="ECO:0000256" key="1">
    <source>
        <dbReference type="SAM" id="MobiDB-lite"/>
    </source>
</evidence>
<reference evidence="2" key="1">
    <citation type="submission" date="2020-02" db="EMBL/GenBank/DDBJ databases">
        <authorList>
            <person name="Meier V. D."/>
        </authorList>
    </citation>
    <scope>NUCLEOTIDE SEQUENCE</scope>
    <source>
        <strain evidence="2">AVDCRST_MAG41</strain>
    </source>
</reference>
<proteinExistence type="predicted"/>
<feature type="non-terminal residue" evidence="2">
    <location>
        <position position="305"/>
    </location>
</feature>
<dbReference type="AlphaFoldDB" id="A0A6J4JGN3"/>
<protein>
    <submittedName>
        <fullName evidence="2">ABC transporter, permease protein 2 (Cluster 1, maltose/g3p/polyamine/iron)</fullName>
    </submittedName>
</protein>
<gene>
    <name evidence="2" type="ORF">AVDCRST_MAG41-3415</name>
</gene>
<feature type="region of interest" description="Disordered" evidence="1">
    <location>
        <begin position="117"/>
        <end position="146"/>
    </location>
</feature>
<dbReference type="EMBL" id="CADCTP010000314">
    <property type="protein sequence ID" value="CAA9279578.1"/>
    <property type="molecule type" value="Genomic_DNA"/>
</dbReference>
<name>A0A6J4JGN3_9ACTN</name>
<evidence type="ECO:0000313" key="2">
    <source>
        <dbReference type="EMBL" id="CAA9279578.1"/>
    </source>
</evidence>
<sequence>DGSGDRRAGPRPAGRTPAPAADPGPGAAARVPGADLAAVPVPAAVRGLHVAAAVRGDRRVRLLLLPARADLRQLRGGLGAVAGRPVPAQHAHHRAARAGADPAAVLVRGVRAGPVPGARAQGPADPVHRGQPAPAADPGHPALPGVPAVGRPGLGAGPAGVHLRHLLGCHRDPRRVPDRVLRLRAHELHGVAAARADRGRAGRRGRGLAAVLDDHHAAVPGPAGRAGDAGVHLDLQRLPLGAGAHEHRRQAADHLRAEQPARAVLHRQQPAGRGGGHHRPAHRAGVLRAAEAVRRRPHAGSQQGM</sequence>
<feature type="non-terminal residue" evidence="2">
    <location>
        <position position="1"/>
    </location>
</feature>
<organism evidence="2">
    <name type="scientific">uncultured Mycobacteriales bacterium</name>
    <dbReference type="NCBI Taxonomy" id="581187"/>
    <lineage>
        <taxon>Bacteria</taxon>
        <taxon>Bacillati</taxon>
        <taxon>Actinomycetota</taxon>
        <taxon>Actinomycetes</taxon>
        <taxon>Mycobacteriales</taxon>
        <taxon>environmental samples</taxon>
    </lineage>
</organism>
<accession>A0A6J4JGN3</accession>
<feature type="region of interest" description="Disordered" evidence="1">
    <location>
        <begin position="1"/>
        <end position="29"/>
    </location>
</feature>